<accession>A0A150ITH8</accession>
<evidence type="ECO:0000313" key="1">
    <source>
        <dbReference type="EMBL" id="KYC48286.1"/>
    </source>
</evidence>
<name>A0A150ITH8_9EURY</name>
<organism evidence="1 2">
    <name type="scientific">Candidatus Methanofastidiosum methylothiophilum</name>
    <dbReference type="NCBI Taxonomy" id="1705564"/>
    <lineage>
        <taxon>Archaea</taxon>
        <taxon>Methanobacteriati</taxon>
        <taxon>Methanobacteriota</taxon>
        <taxon>Stenosarchaea group</taxon>
        <taxon>Candidatus Methanofastidiosia</taxon>
        <taxon>Candidatus Methanofastidiosales</taxon>
        <taxon>Candidatus Methanofastidiosaceae</taxon>
        <taxon>Candidatus Methanofastidiosum</taxon>
    </lineage>
</organism>
<comment type="caution">
    <text evidence="1">The sequence shown here is derived from an EMBL/GenBank/DDBJ whole genome shotgun (WGS) entry which is preliminary data.</text>
</comment>
<reference evidence="1 2" key="1">
    <citation type="journal article" date="2016" name="ISME J.">
        <title>Chasing the elusive Euryarchaeota class WSA2: genomes reveal a uniquely fastidious methyl-reducing methanogen.</title>
        <authorList>
            <person name="Nobu M.K."/>
            <person name="Narihiro T."/>
            <person name="Kuroda K."/>
            <person name="Mei R."/>
            <person name="Liu W.T."/>
        </authorList>
    </citation>
    <scope>NUCLEOTIDE SEQUENCE [LARGE SCALE GENOMIC DNA]</scope>
    <source>
        <strain evidence="1">U1lsi0528_Bin055</strain>
    </source>
</reference>
<protein>
    <submittedName>
        <fullName evidence="1">Uncharacterized protein</fullName>
    </submittedName>
</protein>
<sequence>MDDEDKILLMGIGALGAVAYLAVKEIQEREALEEQGESKISAQNDDVYDAGYTLSEKEEVEVPIYKDILELLFGRK</sequence>
<gene>
    <name evidence="1" type="ORF">AMQ22_01885</name>
</gene>
<dbReference type="EMBL" id="LNGC01000134">
    <property type="protein sequence ID" value="KYC48286.1"/>
    <property type="molecule type" value="Genomic_DNA"/>
</dbReference>
<dbReference type="AlphaFoldDB" id="A0A150ITH8"/>
<proteinExistence type="predicted"/>
<evidence type="ECO:0000313" key="2">
    <source>
        <dbReference type="Proteomes" id="UP000075398"/>
    </source>
</evidence>
<dbReference type="Proteomes" id="UP000075398">
    <property type="component" value="Unassembled WGS sequence"/>
</dbReference>